<accession>E4Q8G8</accession>
<dbReference type="InterPro" id="IPR006342">
    <property type="entry name" value="FkbM_mtfrase"/>
</dbReference>
<keyword evidence="2" id="KW-0489">Methyltransferase</keyword>
<dbReference type="InterPro" id="IPR029063">
    <property type="entry name" value="SAM-dependent_MTases_sf"/>
</dbReference>
<dbReference type="GO" id="GO:0032259">
    <property type="term" value="P:methylation"/>
    <property type="evidence" value="ECO:0007669"/>
    <property type="project" value="UniProtKB-KW"/>
</dbReference>
<dbReference type="SUPFAM" id="SSF53335">
    <property type="entry name" value="S-adenosyl-L-methionine-dependent methyltransferases"/>
    <property type="match status" value="1"/>
</dbReference>
<sequence>MNVSNNNSFQTKIENLIMSYENAEQFDKFFNEIASSDIFIYGAGNAGRMTYELLQKLNLDIVGFMDRRASDLKAYIGKPVFPVDTKEINKEKAFVIIGFLCNEEELKKIKEYLFALKFKKFCYYYEMCIFYNILDLGKDVLKHHKDKIIEAASYLEDIRSQEIFFNFLEGTFSINIEKLPKPDKSIQYFVEDIDHKKGYSRFIDCGAYDGDTAYMLNKMVGQVEKIALFEPEPDHFKRLVSKLKKDPVAKEHILFPCGVWSSTTMLKFLSGKGMGSQISQDGDIYVQCVALDDVLMDFAPTFIKMDVEGAEYEALIGAENIIKKYSPDLAMCVYHKIEHIWEIPCLIKKINPDYKLYLRAHGLYGVDTVLYATC</sequence>
<dbReference type="eggNOG" id="COG1086">
    <property type="taxonomic scope" value="Bacteria"/>
</dbReference>
<evidence type="ECO:0000313" key="3">
    <source>
        <dbReference type="Proteomes" id="UP000006890"/>
    </source>
</evidence>
<dbReference type="RefSeq" id="WP_013402994.1">
    <property type="nucleotide sequence ID" value="NC_014652.1"/>
</dbReference>
<evidence type="ECO:0000259" key="1">
    <source>
        <dbReference type="Pfam" id="PF05050"/>
    </source>
</evidence>
<dbReference type="EMBL" id="CP002219">
    <property type="protein sequence ID" value="ADQ06813.1"/>
    <property type="molecule type" value="Genomic_DNA"/>
</dbReference>
<dbReference type="HOGENOM" id="CLU_048284_0_0_9"/>
<dbReference type="NCBIfam" id="TIGR01444">
    <property type="entry name" value="fkbM_fam"/>
    <property type="match status" value="1"/>
</dbReference>
<organism evidence="2 3">
    <name type="scientific">Caldicellulosiruptor hydrothermalis (strain DSM 18901 / VKM B-2411 / 108)</name>
    <dbReference type="NCBI Taxonomy" id="632292"/>
    <lineage>
        <taxon>Bacteria</taxon>
        <taxon>Bacillati</taxon>
        <taxon>Bacillota</taxon>
        <taxon>Bacillota incertae sedis</taxon>
        <taxon>Caldicellulosiruptorales</taxon>
        <taxon>Caldicellulosiruptoraceae</taxon>
        <taxon>Caldicellulosiruptor</taxon>
    </lineage>
</organism>
<protein>
    <submittedName>
        <fullName evidence="2">Methyltransferase FkbM family</fullName>
    </submittedName>
</protein>
<feature type="domain" description="Methyltransferase FkbM" evidence="1">
    <location>
        <begin position="204"/>
        <end position="333"/>
    </location>
</feature>
<dbReference type="AlphaFoldDB" id="E4Q8G8"/>
<dbReference type="OrthoDB" id="5329963at2"/>
<keyword evidence="3" id="KW-1185">Reference proteome</keyword>
<proteinExistence type="predicted"/>
<gene>
    <name evidence="2" type="ordered locus">Calhy_1087</name>
</gene>
<evidence type="ECO:0000313" key="2">
    <source>
        <dbReference type="EMBL" id="ADQ06813.1"/>
    </source>
</evidence>
<dbReference type="InterPro" id="IPR052514">
    <property type="entry name" value="SAM-dependent_MTase"/>
</dbReference>
<dbReference type="KEGG" id="chd:Calhy_1087"/>
<dbReference type="Gene3D" id="3.40.50.150">
    <property type="entry name" value="Vaccinia Virus protein VP39"/>
    <property type="match status" value="1"/>
</dbReference>
<keyword evidence="2" id="KW-0808">Transferase</keyword>
<dbReference type="PANTHER" id="PTHR34203:SF15">
    <property type="entry name" value="SLL1173 PROTEIN"/>
    <property type="match status" value="1"/>
</dbReference>
<reference evidence="2 3" key="2">
    <citation type="journal article" date="2011" name="J. Bacteriol.">
        <title>Complete genome sequences for the anaerobic, extremely thermophilic plant biomass-degrading bacteria Caldicellulosiruptor hydrothermalis, Caldicellulosiruptor kristjanssonii, Caldicellulosiruptor kronotskyensis, Caldicellulosiruptor owensenis, and Caldicellulosiruptor lactoaceticus.</title>
        <authorList>
            <person name="Blumer-Schuette S.E."/>
            <person name="Ozdemir I."/>
            <person name="Mistry D."/>
            <person name="Lucas S."/>
            <person name="Lapidus A."/>
            <person name="Cheng J.F."/>
            <person name="Goodwin L.A."/>
            <person name="Pitluck S."/>
            <person name="Land M.L."/>
            <person name="Hauser L.J."/>
            <person name="Woyke T."/>
            <person name="Mikhailova N."/>
            <person name="Pati A."/>
            <person name="Kyrpides N.C."/>
            <person name="Ivanova N."/>
            <person name="Detter J.C."/>
            <person name="Walston-Davenport K."/>
            <person name="Han S."/>
            <person name="Adams M.W."/>
            <person name="Kelly R.M."/>
        </authorList>
    </citation>
    <scope>NUCLEOTIDE SEQUENCE [LARGE SCALE GENOMIC DNA]</scope>
    <source>
        <strain evidence="3">DSM 18901 / VKM B-2411 / 108</strain>
    </source>
</reference>
<dbReference type="PANTHER" id="PTHR34203">
    <property type="entry name" value="METHYLTRANSFERASE, FKBM FAMILY PROTEIN"/>
    <property type="match status" value="1"/>
</dbReference>
<dbReference type="GO" id="GO:0008168">
    <property type="term" value="F:methyltransferase activity"/>
    <property type="evidence" value="ECO:0007669"/>
    <property type="project" value="UniProtKB-KW"/>
</dbReference>
<dbReference type="Pfam" id="PF05050">
    <property type="entry name" value="Methyltransf_21"/>
    <property type="match status" value="1"/>
</dbReference>
<dbReference type="STRING" id="632292.Calhy_1087"/>
<dbReference type="Proteomes" id="UP000006890">
    <property type="component" value="Chromosome"/>
</dbReference>
<name>E4Q8G8_CALH1</name>
<reference key="1">
    <citation type="submission" date="2010-09" db="EMBL/GenBank/DDBJ databases">
        <title>Complete sequence of Caldicellulosiruptor hydrothermalis 108.</title>
        <authorList>
            <consortium name="US DOE Joint Genome Institute"/>
            <person name="Lucas S."/>
            <person name="Copeland A."/>
            <person name="Lapidus A."/>
            <person name="Cheng J.-F."/>
            <person name="Bruce D."/>
            <person name="Goodwin L."/>
            <person name="Pitluck S."/>
            <person name="Davenport K."/>
            <person name="Detter J.C."/>
            <person name="Han C."/>
            <person name="Tapia R."/>
            <person name="Land M."/>
            <person name="Hauser L."/>
            <person name="Chang Y.-J."/>
            <person name="Jeffries C."/>
            <person name="Kyrpides N."/>
            <person name="Ivanova N."/>
            <person name="Mikhailova N."/>
            <person name="Blumer-Schuette S.E."/>
            <person name="Kelly R.M."/>
            <person name="Woyke T."/>
        </authorList>
    </citation>
    <scope>NUCLEOTIDE SEQUENCE</scope>
    <source>
        <strain>108</strain>
    </source>
</reference>